<accession>A0AA41DAR0</accession>
<keyword evidence="3 9" id="KW-1003">Cell membrane</keyword>
<dbReference type="InterPro" id="IPR004299">
    <property type="entry name" value="MBOAT_fam"/>
</dbReference>
<keyword evidence="7 9" id="KW-0472">Membrane</keyword>
<dbReference type="InterPro" id="IPR028362">
    <property type="entry name" value="AlgI"/>
</dbReference>
<dbReference type="RefSeq" id="WP_204971559.1">
    <property type="nucleotide sequence ID" value="NZ_JAAZTS010000008.1"/>
</dbReference>
<dbReference type="Pfam" id="PF03062">
    <property type="entry name" value="MBOAT"/>
    <property type="match status" value="1"/>
</dbReference>
<feature type="transmembrane region" description="Helical" evidence="10">
    <location>
        <begin position="336"/>
        <end position="352"/>
    </location>
</feature>
<evidence type="ECO:0000256" key="8">
    <source>
        <dbReference type="ARBA" id="ARBA00023315"/>
    </source>
</evidence>
<evidence type="ECO:0000256" key="1">
    <source>
        <dbReference type="ARBA" id="ARBA00004651"/>
    </source>
</evidence>
<keyword evidence="4 9" id="KW-0808">Transferase</keyword>
<dbReference type="EMBL" id="JACJMO010000007">
    <property type="protein sequence ID" value="MBM6857387.1"/>
    <property type="molecule type" value="Genomic_DNA"/>
</dbReference>
<evidence type="ECO:0000256" key="10">
    <source>
        <dbReference type="SAM" id="Phobius"/>
    </source>
</evidence>
<comment type="subcellular location">
    <subcellularLocation>
        <location evidence="1">Cell membrane</location>
        <topology evidence="1">Multi-pass membrane protein</topology>
    </subcellularLocation>
</comment>
<evidence type="ECO:0000313" key="12">
    <source>
        <dbReference type="Proteomes" id="UP000698924"/>
    </source>
</evidence>
<keyword evidence="12" id="KW-1185">Reference proteome</keyword>
<dbReference type="PANTHER" id="PTHR13285:SF23">
    <property type="entry name" value="TEICHOIC ACID D-ALANYLTRANSFERASE"/>
    <property type="match status" value="1"/>
</dbReference>
<dbReference type="Proteomes" id="UP000698924">
    <property type="component" value="Unassembled WGS sequence"/>
</dbReference>
<keyword evidence="5 10" id="KW-0812">Transmembrane</keyword>
<feature type="transmembrane region" description="Helical" evidence="10">
    <location>
        <begin position="431"/>
        <end position="455"/>
    </location>
</feature>
<evidence type="ECO:0000256" key="2">
    <source>
        <dbReference type="ARBA" id="ARBA00010323"/>
    </source>
</evidence>
<comment type="similarity">
    <text evidence="2 9">Belongs to the membrane-bound acyltransferase family.</text>
</comment>
<evidence type="ECO:0000256" key="4">
    <source>
        <dbReference type="ARBA" id="ARBA00022679"/>
    </source>
</evidence>
<evidence type="ECO:0000256" key="5">
    <source>
        <dbReference type="ARBA" id="ARBA00022692"/>
    </source>
</evidence>
<sequence length="502" mass="58326">MWNIDTILTYLNIDLSRLRDVFLYDPQAPMIFSSGLFLWLFAAFVVVYLLLQRRTTARLLFVTLFSYYFYYKSSGTYFFLLALVTVSDFLIARFMERTTAKWKRKLWVTLSLVINLGLLCYFKYTNFFGACWASFTGGHFDPLDIFLPVGISFFTFQSLSYTIDVYRKEITPLSNLLDYAFYVSFFPQLVAGPIVRARDFIPQIRRPLFVSNEMFGRGVFLIMAGLFKKAIISDYISVNFVERVFDNPALYSGVENLMAVYGYALQIYCDFSGYSDMAIGIALLLGFHFNINFDSPYKSASITEFWRRWHISLSSWLRDYLYISLGGNRKGKIRQYMNLIITMFLGGLWHGASWNFVLWGMMHGVALALHKGWMALVGRPKGERPHGIRRFLGMLVTFHFVCFCWIFFRHAEFSPAVDMLKQIAMAFRPQVFPQLIVGYWEVFALMGLGYVLHFLPDSWERGCTKTIIRLPLVGKAVLLVALIYLVIQMKSADVQPFIYFQF</sequence>
<feature type="transmembrane region" description="Helical" evidence="10">
    <location>
        <begin position="30"/>
        <end position="51"/>
    </location>
</feature>
<proteinExistence type="inferred from homology"/>
<keyword evidence="8 9" id="KW-0012">Acyltransferase</keyword>
<feature type="transmembrane region" description="Helical" evidence="10">
    <location>
        <begin position="467"/>
        <end position="487"/>
    </location>
</feature>
<gene>
    <name evidence="11" type="ORF">H6D15_07220</name>
</gene>
<reference evidence="11 12" key="1">
    <citation type="journal article" date="2021" name="Sci. Rep.">
        <title>The distribution of antibiotic resistance genes in chicken gut microbiota commensals.</title>
        <authorList>
            <person name="Juricova H."/>
            <person name="Matiasovicova J."/>
            <person name="Kubasova T."/>
            <person name="Cejkova D."/>
            <person name="Rychlik I."/>
        </authorList>
    </citation>
    <scope>NUCLEOTIDE SEQUENCE [LARGE SCALE GENOMIC DNA]</scope>
    <source>
        <strain evidence="11 12">An421</strain>
    </source>
</reference>
<dbReference type="PIRSF" id="PIRSF500217">
    <property type="entry name" value="AlgI"/>
    <property type="match status" value="1"/>
</dbReference>
<name>A0AA41DAR0_9BACT</name>
<evidence type="ECO:0000256" key="9">
    <source>
        <dbReference type="PIRNR" id="PIRNR016636"/>
    </source>
</evidence>
<evidence type="ECO:0000256" key="6">
    <source>
        <dbReference type="ARBA" id="ARBA00022989"/>
    </source>
</evidence>
<feature type="transmembrane region" description="Helical" evidence="10">
    <location>
        <begin position="106"/>
        <end position="125"/>
    </location>
</feature>
<dbReference type="PIRSF" id="PIRSF016636">
    <property type="entry name" value="AlgI_DltB"/>
    <property type="match status" value="1"/>
</dbReference>
<evidence type="ECO:0000313" key="11">
    <source>
        <dbReference type="EMBL" id="MBM6857387.1"/>
    </source>
</evidence>
<evidence type="ECO:0000256" key="7">
    <source>
        <dbReference type="ARBA" id="ARBA00023136"/>
    </source>
</evidence>
<organism evidence="11 12">
    <name type="scientific">Caecibacteroides pullorum</name>
    <dbReference type="NCBI Taxonomy" id="2725562"/>
    <lineage>
        <taxon>Bacteria</taxon>
        <taxon>Pseudomonadati</taxon>
        <taxon>Bacteroidota</taxon>
        <taxon>Bacteroidia</taxon>
        <taxon>Bacteroidales</taxon>
        <taxon>Bacteroidaceae</taxon>
        <taxon>Caecibacteroides</taxon>
    </lineage>
</organism>
<feature type="transmembrane region" description="Helical" evidence="10">
    <location>
        <begin position="391"/>
        <end position="411"/>
    </location>
</feature>
<dbReference type="AlphaFoldDB" id="A0AA41DAR0"/>
<dbReference type="GO" id="GO:0005886">
    <property type="term" value="C:plasma membrane"/>
    <property type="evidence" value="ECO:0007669"/>
    <property type="project" value="UniProtKB-SubCell"/>
</dbReference>
<feature type="transmembrane region" description="Helical" evidence="10">
    <location>
        <begin position="358"/>
        <end position="379"/>
    </location>
</feature>
<keyword evidence="6 10" id="KW-1133">Transmembrane helix</keyword>
<dbReference type="InterPro" id="IPR024194">
    <property type="entry name" value="Ac/AlaTfrase_AlgI/DltB"/>
</dbReference>
<dbReference type="GO" id="GO:0042121">
    <property type="term" value="P:alginic acid biosynthetic process"/>
    <property type="evidence" value="ECO:0007669"/>
    <property type="project" value="InterPro"/>
</dbReference>
<dbReference type="GO" id="GO:0016746">
    <property type="term" value="F:acyltransferase activity"/>
    <property type="evidence" value="ECO:0007669"/>
    <property type="project" value="UniProtKB-KW"/>
</dbReference>
<dbReference type="PANTHER" id="PTHR13285">
    <property type="entry name" value="ACYLTRANSFERASE"/>
    <property type="match status" value="1"/>
</dbReference>
<protein>
    <submittedName>
        <fullName evidence="11">MBOAT family protein</fullName>
    </submittedName>
</protein>
<comment type="caution">
    <text evidence="11">The sequence shown here is derived from an EMBL/GenBank/DDBJ whole genome shotgun (WGS) entry which is preliminary data.</text>
</comment>
<dbReference type="InterPro" id="IPR051085">
    <property type="entry name" value="MB_O-acyltransferase"/>
</dbReference>
<evidence type="ECO:0000256" key="3">
    <source>
        <dbReference type="ARBA" id="ARBA00022475"/>
    </source>
</evidence>